<evidence type="ECO:0000256" key="3">
    <source>
        <dbReference type="ARBA" id="ARBA00022500"/>
    </source>
</evidence>
<keyword evidence="6 10" id="KW-0472">Membrane</keyword>
<accession>A0ABZ2J0D6</accession>
<feature type="domain" description="HAMP" evidence="12">
    <location>
        <begin position="304"/>
        <end position="356"/>
    </location>
</feature>
<keyword evidence="2" id="KW-1003">Cell membrane</keyword>
<dbReference type="Pfam" id="PF00672">
    <property type="entry name" value="HAMP"/>
    <property type="match status" value="1"/>
</dbReference>
<evidence type="ECO:0000256" key="4">
    <source>
        <dbReference type="ARBA" id="ARBA00022692"/>
    </source>
</evidence>
<dbReference type="Pfam" id="PF02743">
    <property type="entry name" value="dCache_1"/>
    <property type="match status" value="1"/>
</dbReference>
<evidence type="ECO:0000256" key="6">
    <source>
        <dbReference type="ARBA" id="ARBA00023136"/>
    </source>
</evidence>
<sequence length="628" mass="67374">MKLSNIGIGQRLVAMLALLMLALVVFFLVSVSYGTKNLTLSIVNKTLSQNTRSVTATLDSWIQDRMHFLGLAATSEEVVEAAADGDWHRAEAWLQRAKAQDPMLESLFVHDAKGISVVTTNEGGRGKDYTSRPYYKAIMTDGQDEYISEVTLSPATNKPRIAFVRAVKRDGKTIGYVGMSVQGEAFSDFLAPIKVGENGYCYMYDDRGKVLAHPDSSLIFKDLSGSSFIQEGLRQKNGFIEYEWDGAVKYMAFGQVKRTGWIVALTAERSDFLHEANQLQFRLVVGGGVALIVILALVFVVIRRLVSKPLAVIAEKAELVSRGDLSVDFSGRFSGELARLRDSFEAMVDSLGKVVEDIQSGSENVASGAEELSATAEALAQGATAQAGGVERLSSAIEQISASINNTASNAKETESLAAQAAKDAQEGGEAVAEAVSAMSDIAEKISIIEEIARQTNLLALNAAIEAARAGEHGKGFAVVAAEVRKLAERSGVAANEISELSASSMTVANRAGKMLERLVPDIQKTSELIQEITASTQEQNSGANDINTATTELDRVIQQNAAASEETSSTSEELSGQAVQLQQTVSYFKLRRSAGPVRTPKRPVVTRTPAPVLTGDDEPGGGDFERF</sequence>
<evidence type="ECO:0000256" key="10">
    <source>
        <dbReference type="SAM" id="Phobius"/>
    </source>
</evidence>
<evidence type="ECO:0000256" key="9">
    <source>
        <dbReference type="SAM" id="MobiDB-lite"/>
    </source>
</evidence>
<protein>
    <submittedName>
        <fullName evidence="13">Methyl-accepting chemotaxis protein</fullName>
    </submittedName>
</protein>
<evidence type="ECO:0000256" key="2">
    <source>
        <dbReference type="ARBA" id="ARBA00022475"/>
    </source>
</evidence>
<dbReference type="InterPro" id="IPR033479">
    <property type="entry name" value="dCache_1"/>
</dbReference>
<dbReference type="SUPFAM" id="SSF58104">
    <property type="entry name" value="Methyl-accepting chemotaxis protein (MCP) signaling domain"/>
    <property type="match status" value="1"/>
</dbReference>
<evidence type="ECO:0000256" key="1">
    <source>
        <dbReference type="ARBA" id="ARBA00004651"/>
    </source>
</evidence>
<dbReference type="Gene3D" id="1.10.287.950">
    <property type="entry name" value="Methyl-accepting chemotaxis protein"/>
    <property type="match status" value="1"/>
</dbReference>
<dbReference type="PANTHER" id="PTHR43531">
    <property type="entry name" value="PROTEIN ICFG"/>
    <property type="match status" value="1"/>
</dbReference>
<feature type="transmembrane region" description="Helical" evidence="10">
    <location>
        <begin position="12"/>
        <end position="33"/>
    </location>
</feature>
<keyword evidence="3" id="KW-0145">Chemotaxis</keyword>
<dbReference type="RefSeq" id="WP_338668273.1">
    <property type="nucleotide sequence ID" value="NZ_CP146609.1"/>
</dbReference>
<dbReference type="CDD" id="cd11386">
    <property type="entry name" value="MCP_signal"/>
    <property type="match status" value="1"/>
</dbReference>
<dbReference type="InterPro" id="IPR051310">
    <property type="entry name" value="MCP_chemotaxis"/>
</dbReference>
<dbReference type="Pfam" id="PF00015">
    <property type="entry name" value="MCPsignal"/>
    <property type="match status" value="1"/>
</dbReference>
<feature type="domain" description="Methyl-accepting transducer" evidence="11">
    <location>
        <begin position="361"/>
        <end position="576"/>
    </location>
</feature>
<dbReference type="InterPro" id="IPR004089">
    <property type="entry name" value="MCPsignal_dom"/>
</dbReference>
<evidence type="ECO:0000313" key="14">
    <source>
        <dbReference type="Proteomes" id="UP001385389"/>
    </source>
</evidence>
<feature type="region of interest" description="Disordered" evidence="9">
    <location>
        <begin position="593"/>
        <end position="628"/>
    </location>
</feature>
<dbReference type="Gene3D" id="3.30.450.20">
    <property type="entry name" value="PAS domain"/>
    <property type="match status" value="2"/>
</dbReference>
<dbReference type="CDD" id="cd06225">
    <property type="entry name" value="HAMP"/>
    <property type="match status" value="1"/>
</dbReference>
<name>A0ABZ2J0D6_9BACT</name>
<evidence type="ECO:0000259" key="11">
    <source>
        <dbReference type="PROSITE" id="PS50111"/>
    </source>
</evidence>
<keyword evidence="14" id="KW-1185">Reference proteome</keyword>
<dbReference type="PANTHER" id="PTHR43531:SF11">
    <property type="entry name" value="METHYL-ACCEPTING CHEMOTAXIS PROTEIN 3"/>
    <property type="match status" value="1"/>
</dbReference>
<keyword evidence="5 10" id="KW-1133">Transmembrane helix</keyword>
<dbReference type="SUPFAM" id="SSF103190">
    <property type="entry name" value="Sensory domain-like"/>
    <property type="match status" value="1"/>
</dbReference>
<keyword evidence="8" id="KW-0807">Transducer</keyword>
<dbReference type="PROSITE" id="PS50885">
    <property type="entry name" value="HAMP"/>
    <property type="match status" value="1"/>
</dbReference>
<evidence type="ECO:0000256" key="7">
    <source>
        <dbReference type="ARBA" id="ARBA00029447"/>
    </source>
</evidence>
<dbReference type="CDD" id="cd12912">
    <property type="entry name" value="PDC2_MCP_like"/>
    <property type="match status" value="1"/>
</dbReference>
<dbReference type="Proteomes" id="UP001385389">
    <property type="component" value="Chromosome"/>
</dbReference>
<comment type="subcellular location">
    <subcellularLocation>
        <location evidence="1">Cell membrane</location>
        <topology evidence="1">Multi-pass membrane protein</topology>
    </subcellularLocation>
</comment>
<evidence type="ECO:0000259" key="12">
    <source>
        <dbReference type="PROSITE" id="PS50885"/>
    </source>
</evidence>
<reference evidence="13 14" key="1">
    <citation type="submission" date="2024-03" db="EMBL/GenBank/DDBJ databases">
        <title>Phenotype and Genome Characterization of a Sulfate-Reducing Bacterium Pseudodesulfovibrio sp. strain 5S69, isolated from Petroleum Reservoir in Tatarstan (Russia).</title>
        <authorList>
            <person name="Bidzhieva S.K."/>
            <person name="Kadnikov V."/>
            <person name="Tourova T.P."/>
            <person name="Samigullina S.R."/>
            <person name="Sokolova D.S."/>
            <person name="Poltaraus A.B."/>
            <person name="Avtukh A.N."/>
            <person name="Tereshina V.M."/>
            <person name="Mardanov A.V."/>
            <person name="Nazina T.N."/>
        </authorList>
    </citation>
    <scope>NUCLEOTIDE SEQUENCE [LARGE SCALE GENOMIC DNA]</scope>
    <source>
        <strain evidence="13 14">5S69</strain>
    </source>
</reference>
<organism evidence="13 14">
    <name type="scientific">Pseudodesulfovibrio methanolicus</name>
    <dbReference type="NCBI Taxonomy" id="3126690"/>
    <lineage>
        <taxon>Bacteria</taxon>
        <taxon>Pseudomonadati</taxon>
        <taxon>Thermodesulfobacteriota</taxon>
        <taxon>Desulfovibrionia</taxon>
        <taxon>Desulfovibrionales</taxon>
        <taxon>Desulfovibrionaceae</taxon>
    </lineage>
</organism>
<dbReference type="CDD" id="cd12914">
    <property type="entry name" value="PDC1_DGC_like"/>
    <property type="match status" value="1"/>
</dbReference>
<dbReference type="InterPro" id="IPR029151">
    <property type="entry name" value="Sensor-like_sf"/>
</dbReference>
<evidence type="ECO:0000313" key="13">
    <source>
        <dbReference type="EMBL" id="WWX22576.1"/>
    </source>
</evidence>
<dbReference type="SMART" id="SM00283">
    <property type="entry name" value="MA"/>
    <property type="match status" value="1"/>
</dbReference>
<dbReference type="InterPro" id="IPR003660">
    <property type="entry name" value="HAMP_dom"/>
</dbReference>
<dbReference type="SMART" id="SM00304">
    <property type="entry name" value="HAMP"/>
    <property type="match status" value="2"/>
</dbReference>
<keyword evidence="4 10" id="KW-0812">Transmembrane</keyword>
<proteinExistence type="inferred from homology"/>
<comment type="similarity">
    <text evidence="7">Belongs to the methyl-accepting chemotaxis (MCP) protein family.</text>
</comment>
<evidence type="ECO:0000256" key="5">
    <source>
        <dbReference type="ARBA" id="ARBA00022989"/>
    </source>
</evidence>
<dbReference type="EMBL" id="CP146609">
    <property type="protein sequence ID" value="WWX22576.1"/>
    <property type="molecule type" value="Genomic_DNA"/>
</dbReference>
<gene>
    <name evidence="13" type="ORF">V8V93_19345</name>
</gene>
<evidence type="ECO:0000256" key="8">
    <source>
        <dbReference type="PROSITE-ProRule" id="PRU00284"/>
    </source>
</evidence>
<dbReference type="PROSITE" id="PS50111">
    <property type="entry name" value="CHEMOTAXIS_TRANSDUC_2"/>
    <property type="match status" value="1"/>
</dbReference>
<feature type="transmembrane region" description="Helical" evidence="10">
    <location>
        <begin position="279"/>
        <end position="302"/>
    </location>
</feature>